<feature type="region of interest" description="Disordered" evidence="1">
    <location>
        <begin position="8"/>
        <end position="87"/>
    </location>
</feature>
<dbReference type="InterPro" id="IPR011871">
    <property type="entry name" value="Fib_succ_major"/>
</dbReference>
<evidence type="ECO:0000313" key="4">
    <source>
        <dbReference type="Proteomes" id="UP000255423"/>
    </source>
</evidence>
<dbReference type="NCBIfam" id="TIGR02145">
    <property type="entry name" value="Fib_succ_major"/>
    <property type="match status" value="2"/>
</dbReference>
<dbReference type="Proteomes" id="UP000255423">
    <property type="component" value="Unassembled WGS sequence"/>
</dbReference>
<feature type="region of interest" description="Disordered" evidence="1">
    <location>
        <begin position="285"/>
        <end position="311"/>
    </location>
</feature>
<name>A0A380RXK4_FIBSU</name>
<evidence type="ECO:0000259" key="2">
    <source>
        <dbReference type="Pfam" id="PF09603"/>
    </source>
</evidence>
<gene>
    <name evidence="3" type="ORF">SAMN05661053_0947</name>
</gene>
<accession>A0A380RXK4</accession>
<dbReference type="Pfam" id="PF09603">
    <property type="entry name" value="Fib_succ_major"/>
    <property type="match status" value="2"/>
</dbReference>
<sequence>MMIFLLACGDDSGSITEPSDEYSSSVVQSSSSSKTKKSSSSSSAKSSSSKKTSSSSKKVEQSSSSTNRSSSSVASSASRSSSSSESLTVDPSTVVVDSIIDSRDGKTYKTVKIGTQTWMAENLNFYTPRSYCYNGDGSNCVKYGRLYAWSVAMDSAGTWSASGKGCGYGLTCSPTGTVRGICPSGYHLPDTTEWGILFNAVGGDLVAGAMLRSLGYSFSLEYSSGGRDGYGKYFEFFGDVWFWTSTGDGNYFAYSTHTEFRISGMGLLSNQKEYAYSVRCIKDESSNDSPSSSSTIAKSSDSVAPPLSSSSVIRSSSSISKITVDTSTVVIDSITDARDGQTYRTVTIGSQTWMAQNLNYEVADSYCYYKDSDKCKKYGYGRLYYWSAAMDSAGKWSTNGKGCGFGLECFPTEPVRGVCPAGWHLPTSAEFYTLYYAAGGINSGLALRASTSWDVGSVGRDKYSFSALAAGMRNNYDGMNKCEYSDEGKAAFFWSSSELDPDQAFYMRLYGSKNRLDITYIYRKKGDAMSVRCVKD</sequence>
<protein>
    <submittedName>
        <fullName evidence="3">Major paralogous domain-containing protein</fullName>
    </submittedName>
</protein>
<dbReference type="AlphaFoldDB" id="A0A380RXK4"/>
<reference evidence="3 4" key="1">
    <citation type="submission" date="2017-08" db="EMBL/GenBank/DDBJ databases">
        <authorList>
            <person name="de Groot N.N."/>
        </authorList>
    </citation>
    <scope>NUCLEOTIDE SEQUENCE [LARGE SCALE GENOMIC DNA]</scope>
    <source>
        <strain evidence="3 4">HM2</strain>
    </source>
</reference>
<feature type="compositionally biased region" description="Low complexity" evidence="1">
    <location>
        <begin position="287"/>
        <end position="311"/>
    </location>
</feature>
<evidence type="ECO:0000256" key="1">
    <source>
        <dbReference type="SAM" id="MobiDB-lite"/>
    </source>
</evidence>
<proteinExistence type="predicted"/>
<dbReference type="EMBL" id="UHJL01000001">
    <property type="protein sequence ID" value="SUQ19707.1"/>
    <property type="molecule type" value="Genomic_DNA"/>
</dbReference>
<organism evidence="3 4">
    <name type="scientific">Fibrobacter succinogenes</name>
    <name type="common">Bacteroides succinogenes</name>
    <dbReference type="NCBI Taxonomy" id="833"/>
    <lineage>
        <taxon>Bacteria</taxon>
        <taxon>Pseudomonadati</taxon>
        <taxon>Fibrobacterota</taxon>
        <taxon>Fibrobacteria</taxon>
        <taxon>Fibrobacterales</taxon>
        <taxon>Fibrobacteraceae</taxon>
        <taxon>Fibrobacter</taxon>
    </lineage>
</organism>
<evidence type="ECO:0000313" key="3">
    <source>
        <dbReference type="EMBL" id="SUQ19707.1"/>
    </source>
</evidence>
<feature type="compositionally biased region" description="Low complexity" evidence="1">
    <location>
        <begin position="23"/>
        <end position="86"/>
    </location>
</feature>
<feature type="domain" description="Fibrobacter succinogenes major paralogous" evidence="2">
    <location>
        <begin position="346"/>
        <end position="535"/>
    </location>
</feature>
<feature type="domain" description="Fibrobacter succinogenes major paralogous" evidence="2">
    <location>
        <begin position="111"/>
        <end position="282"/>
    </location>
</feature>